<sequence>MADSAGDLADVRLKIHSNNLRIDLTKSGDAEECYVYLGEVLKYEVIVKKPKDYEYKGWRKRVSQLSAHACLSPLDPKLKQRKLETKTSLKNAPKIIPKICDETKEHTTFSPVIATYIDTVENPLIDVTSQSEKPYFKDSSTYVMPMSICVRDTPGQCHLAELNVILWLCISPLKTNPEVEAKKDFQLTTTADATNRKFVQQVSVSRTLHVHDPPQLNVRFVATGQQHLLLAEVKNRTRNTVTLKNLTIIPSPTPYFDHSKLVRDSSITEGPKSEWWNHVVCPAVSSGVMFPVTLRGCEELALVYRLDLSSVLSETELSFRTHLKWTHSETNREINTVYRLPKIRVRYPAFTVTVKCDGPVEARKTFYLTYNIANNLQDFLSVRLYWNLDSQLSLLQDRDDEEALAEKQTLEEVKRAVICHDPDIFIGSCPRGCTMPVNVGFQILQPGLYEFGELMKLNLRWALPDSQSTLKQDSVGTPVSSDTVSTLSADDQLAASAELWRDRSGSTSSLHTPTCHSAEEKRKSFATKSYSFGDLGPTLSADSDDVCRMRFKSIKRSSAVMPPRPPPPCSLSQAERDLTNRSNFLKKSFKIYIPSIS</sequence>
<dbReference type="PANTHER" id="PTHR16096:SF8">
    <property type="entry name" value="TRAFFICKING PROTEIN PARTICLE COMPLEX SUBUNIT 14"/>
    <property type="match status" value="1"/>
</dbReference>
<dbReference type="Proteomes" id="UP000245119">
    <property type="component" value="Linkage Group LG14"/>
</dbReference>
<dbReference type="AlphaFoldDB" id="A0A2T7NB84"/>
<dbReference type="GO" id="GO:0043014">
    <property type="term" value="F:alpha-tubulin binding"/>
    <property type="evidence" value="ECO:0007669"/>
    <property type="project" value="InterPro"/>
</dbReference>
<dbReference type="OMA" id="IWNSEGG"/>
<dbReference type="GO" id="GO:1990071">
    <property type="term" value="C:TRAPPII protein complex"/>
    <property type="evidence" value="ECO:0007669"/>
    <property type="project" value="TreeGrafter"/>
</dbReference>
<dbReference type="OrthoDB" id="6047286at2759"/>
<gene>
    <name evidence="3" type="ORF">C0Q70_20976</name>
</gene>
<protein>
    <recommendedName>
        <fullName evidence="2">TRAPP14 C-terminal domain-containing protein</fullName>
    </recommendedName>
</protein>
<dbReference type="InterPro" id="IPR055452">
    <property type="entry name" value="TRAPP14_C"/>
</dbReference>
<reference evidence="3 4" key="1">
    <citation type="submission" date="2018-04" db="EMBL/GenBank/DDBJ databases">
        <title>The genome of golden apple snail Pomacea canaliculata provides insight into stress tolerance and invasive adaptation.</title>
        <authorList>
            <person name="Liu C."/>
            <person name="Liu B."/>
            <person name="Ren Y."/>
            <person name="Zhang Y."/>
            <person name="Wang H."/>
            <person name="Li S."/>
            <person name="Jiang F."/>
            <person name="Yin L."/>
            <person name="Zhang G."/>
            <person name="Qian W."/>
            <person name="Fan W."/>
        </authorList>
    </citation>
    <scope>NUCLEOTIDE SEQUENCE [LARGE SCALE GENOMIC DNA]</scope>
    <source>
        <strain evidence="3">SZHN2017</strain>
        <tissue evidence="3">Muscle</tissue>
    </source>
</reference>
<evidence type="ECO:0000256" key="1">
    <source>
        <dbReference type="SAM" id="MobiDB-lite"/>
    </source>
</evidence>
<accession>A0A2T7NB84</accession>
<feature type="domain" description="TRAPP14 C-terminal" evidence="2">
    <location>
        <begin position="351"/>
        <end position="504"/>
    </location>
</feature>
<name>A0A2T7NB84_POMCA</name>
<comment type="caution">
    <text evidence="3">The sequence shown here is derived from an EMBL/GenBank/DDBJ whole genome shotgun (WGS) entry which is preliminary data.</text>
</comment>
<dbReference type="PANTHER" id="PTHR16096">
    <property type="entry name" value="MICROTUBULE-ASSOCIATED PROTEIN 11"/>
    <property type="match status" value="1"/>
</dbReference>
<evidence type="ECO:0000259" key="2">
    <source>
        <dbReference type="Pfam" id="PF23652"/>
    </source>
</evidence>
<proteinExistence type="predicted"/>
<keyword evidence="4" id="KW-1185">Reference proteome</keyword>
<organism evidence="3 4">
    <name type="scientific">Pomacea canaliculata</name>
    <name type="common">Golden apple snail</name>
    <dbReference type="NCBI Taxonomy" id="400727"/>
    <lineage>
        <taxon>Eukaryota</taxon>
        <taxon>Metazoa</taxon>
        <taxon>Spiralia</taxon>
        <taxon>Lophotrochozoa</taxon>
        <taxon>Mollusca</taxon>
        <taxon>Gastropoda</taxon>
        <taxon>Caenogastropoda</taxon>
        <taxon>Architaenioglossa</taxon>
        <taxon>Ampullarioidea</taxon>
        <taxon>Ampullariidae</taxon>
        <taxon>Pomacea</taxon>
    </lineage>
</organism>
<feature type="region of interest" description="Disordered" evidence="1">
    <location>
        <begin position="557"/>
        <end position="576"/>
    </location>
</feature>
<dbReference type="Pfam" id="PF23652">
    <property type="entry name" value="TRAPP14_C"/>
    <property type="match status" value="1"/>
</dbReference>
<evidence type="ECO:0000313" key="3">
    <source>
        <dbReference type="EMBL" id="PVD18427.1"/>
    </source>
</evidence>
<dbReference type="GO" id="GO:0060271">
    <property type="term" value="P:cilium assembly"/>
    <property type="evidence" value="ECO:0007669"/>
    <property type="project" value="InterPro"/>
</dbReference>
<dbReference type="InterPro" id="IPR031626">
    <property type="entry name" value="TRAPPC14"/>
</dbReference>
<evidence type="ECO:0000313" key="4">
    <source>
        <dbReference type="Proteomes" id="UP000245119"/>
    </source>
</evidence>
<dbReference type="EMBL" id="PZQS01000014">
    <property type="protein sequence ID" value="PVD18427.1"/>
    <property type="molecule type" value="Genomic_DNA"/>
</dbReference>